<dbReference type="KEGG" id="loa:LOAG_13200"/>
<reference evidence="2 3" key="1">
    <citation type="submission" date="2012-04" db="EMBL/GenBank/DDBJ databases">
        <title>The Genome Sequence of Loa loa.</title>
        <authorList>
            <consortium name="The Broad Institute Genome Sequencing Platform"/>
            <consortium name="Broad Institute Genome Sequencing Center for Infectious Disease"/>
            <person name="Nutman T.B."/>
            <person name="Fink D.L."/>
            <person name="Russ C."/>
            <person name="Young S."/>
            <person name="Zeng Q."/>
            <person name="Gargeya S."/>
            <person name="Alvarado L."/>
            <person name="Berlin A."/>
            <person name="Chapman S.B."/>
            <person name="Chen Z."/>
            <person name="Freedman E."/>
            <person name="Gellesch M."/>
            <person name="Goldberg J."/>
            <person name="Griggs A."/>
            <person name="Gujja S."/>
            <person name="Heilman E.R."/>
            <person name="Heiman D."/>
            <person name="Howarth C."/>
            <person name="Mehta T."/>
            <person name="Neiman D."/>
            <person name="Pearson M."/>
            <person name="Roberts A."/>
            <person name="Saif S."/>
            <person name="Shea T."/>
            <person name="Shenoy N."/>
            <person name="Sisk P."/>
            <person name="Stolte C."/>
            <person name="Sykes S."/>
            <person name="White J."/>
            <person name="Yandava C."/>
            <person name="Haas B."/>
            <person name="Henn M.R."/>
            <person name="Nusbaum C."/>
            <person name="Birren B."/>
        </authorList>
    </citation>
    <scope>NUCLEOTIDE SEQUENCE [LARGE SCALE GENOMIC DNA]</scope>
</reference>
<keyword evidence="3" id="KW-1185">Reference proteome</keyword>
<evidence type="ECO:0000256" key="1">
    <source>
        <dbReference type="SAM" id="MobiDB-lite"/>
    </source>
</evidence>
<accession>A0A1S0TJU4</accession>
<feature type="compositionally biased region" description="Polar residues" evidence="1">
    <location>
        <begin position="32"/>
        <end position="57"/>
    </location>
</feature>
<accession>A0A1I7W0B4</accession>
<organism evidence="3 4">
    <name type="scientific">Loa loa</name>
    <name type="common">Eye worm</name>
    <name type="synonym">Filaria loa</name>
    <dbReference type="NCBI Taxonomy" id="7209"/>
    <lineage>
        <taxon>Eukaryota</taxon>
        <taxon>Metazoa</taxon>
        <taxon>Ecdysozoa</taxon>
        <taxon>Nematoda</taxon>
        <taxon>Chromadorea</taxon>
        <taxon>Rhabditida</taxon>
        <taxon>Spirurina</taxon>
        <taxon>Spiruromorpha</taxon>
        <taxon>Filarioidea</taxon>
        <taxon>Onchocercidae</taxon>
        <taxon>Loa</taxon>
    </lineage>
</organism>
<dbReference type="Proteomes" id="UP000095285">
    <property type="component" value="Unassembled WGS sequence"/>
</dbReference>
<dbReference type="AlphaFoldDB" id="A0A1I7W0B4"/>
<dbReference type="OMA" id="RRCTRSY"/>
<gene>
    <name evidence="2 4" type="ORF">LOAG_13200</name>
</gene>
<dbReference type="GeneID" id="9950669"/>
<feature type="region of interest" description="Disordered" evidence="1">
    <location>
        <begin position="1"/>
        <end position="73"/>
    </location>
</feature>
<evidence type="ECO:0000313" key="3">
    <source>
        <dbReference type="Proteomes" id="UP000095285"/>
    </source>
</evidence>
<protein>
    <submittedName>
        <fullName evidence="2 4">Uncharacterized protein</fullName>
    </submittedName>
</protein>
<evidence type="ECO:0000313" key="4">
    <source>
        <dbReference type="WBParaSite" id="EN70_8276"/>
    </source>
</evidence>
<dbReference type="WBParaSite" id="EN70_8276">
    <property type="protein sequence ID" value="EN70_8276"/>
    <property type="gene ID" value="EN70_8276"/>
</dbReference>
<feature type="compositionally biased region" description="Basic and acidic residues" evidence="1">
    <location>
        <begin position="1"/>
        <end position="10"/>
    </location>
</feature>
<reference evidence="4" key="2">
    <citation type="submission" date="2016-11" db="UniProtKB">
        <authorList>
            <consortium name="WormBaseParasite"/>
        </authorList>
    </citation>
    <scope>IDENTIFICATION</scope>
</reference>
<proteinExistence type="predicted"/>
<evidence type="ECO:0000313" key="2">
    <source>
        <dbReference type="EMBL" id="EFO15313.1"/>
    </source>
</evidence>
<sequence>MEGEQREKRSLSNRKIRRNESLPKRKKYEKMAQSSNSIVAQQQMNNVGSENIGQSKSVKAVQGAPSATEPTPSINLDIQRISRHFPTFSYPLGTAPVAMVSGLSTVISNASDAVKQTSNKVSRISLGTTQGVSSNQEHTRFIRDISGDKVAVGELHGRISVALPECREKSSGNQERLNGLQTPLQSPRLHVKYCNDLLMAPKKRRCTRSYRMTKTPG</sequence>
<dbReference type="CTD" id="9950669"/>
<dbReference type="InParanoid" id="A0A1I7W0B4"/>
<dbReference type="OrthoDB" id="5818697at2759"/>
<dbReference type="EMBL" id="JH712085">
    <property type="protein sequence ID" value="EFO15313.1"/>
    <property type="molecule type" value="Genomic_DNA"/>
</dbReference>
<dbReference type="RefSeq" id="XP_003148756.1">
    <property type="nucleotide sequence ID" value="XM_003148708.2"/>
</dbReference>
<name>A0A1I7W0B4_LOALO</name>